<evidence type="ECO:0000313" key="3">
    <source>
        <dbReference type="Proteomes" id="UP001519460"/>
    </source>
</evidence>
<feature type="non-terminal residue" evidence="2">
    <location>
        <position position="61"/>
    </location>
</feature>
<sequence>TLKSPGPPAKNTTSSAVPVIFVYLCKQRSSCHYFLGNQASASTRRIAKRSNLSEPRSMDGL</sequence>
<protein>
    <submittedName>
        <fullName evidence="2">Uncharacterized protein</fullName>
    </submittedName>
</protein>
<reference evidence="2 3" key="1">
    <citation type="journal article" date="2023" name="Sci. Data">
        <title>Genome assembly of the Korean intertidal mud-creeper Batillaria attramentaria.</title>
        <authorList>
            <person name="Patra A.K."/>
            <person name="Ho P.T."/>
            <person name="Jun S."/>
            <person name="Lee S.J."/>
            <person name="Kim Y."/>
            <person name="Won Y.J."/>
        </authorList>
    </citation>
    <scope>NUCLEOTIDE SEQUENCE [LARGE SCALE GENOMIC DNA]</scope>
    <source>
        <strain evidence="2">Wonlab-2016</strain>
    </source>
</reference>
<keyword evidence="3" id="KW-1185">Reference proteome</keyword>
<proteinExistence type="predicted"/>
<evidence type="ECO:0000256" key="1">
    <source>
        <dbReference type="SAM" id="MobiDB-lite"/>
    </source>
</evidence>
<accession>A0ABD0MBS5</accession>
<feature type="region of interest" description="Disordered" evidence="1">
    <location>
        <begin position="42"/>
        <end position="61"/>
    </location>
</feature>
<name>A0ABD0MBS5_9CAEN</name>
<gene>
    <name evidence="2" type="ORF">BaRGS_00000198</name>
</gene>
<comment type="caution">
    <text evidence="2">The sequence shown here is derived from an EMBL/GenBank/DDBJ whole genome shotgun (WGS) entry which is preliminary data.</text>
</comment>
<feature type="non-terminal residue" evidence="2">
    <location>
        <position position="1"/>
    </location>
</feature>
<dbReference type="AlphaFoldDB" id="A0ABD0MBS5"/>
<dbReference type="EMBL" id="JACVVK020000001">
    <property type="protein sequence ID" value="KAK7508632.1"/>
    <property type="molecule type" value="Genomic_DNA"/>
</dbReference>
<organism evidence="2 3">
    <name type="scientific">Batillaria attramentaria</name>
    <dbReference type="NCBI Taxonomy" id="370345"/>
    <lineage>
        <taxon>Eukaryota</taxon>
        <taxon>Metazoa</taxon>
        <taxon>Spiralia</taxon>
        <taxon>Lophotrochozoa</taxon>
        <taxon>Mollusca</taxon>
        <taxon>Gastropoda</taxon>
        <taxon>Caenogastropoda</taxon>
        <taxon>Sorbeoconcha</taxon>
        <taxon>Cerithioidea</taxon>
        <taxon>Batillariidae</taxon>
        <taxon>Batillaria</taxon>
    </lineage>
</organism>
<dbReference type="Proteomes" id="UP001519460">
    <property type="component" value="Unassembled WGS sequence"/>
</dbReference>
<evidence type="ECO:0000313" key="2">
    <source>
        <dbReference type="EMBL" id="KAK7508632.1"/>
    </source>
</evidence>